<dbReference type="PROSITE" id="PS00543">
    <property type="entry name" value="HLYD_FAMILY"/>
    <property type="match status" value="1"/>
</dbReference>
<proteinExistence type="inferred from homology"/>
<dbReference type="InterPro" id="IPR058982">
    <property type="entry name" value="Beta-barrel_AprE"/>
</dbReference>
<dbReference type="InterPro" id="IPR050739">
    <property type="entry name" value="MFP"/>
</dbReference>
<dbReference type="InterPro" id="IPR058781">
    <property type="entry name" value="HH_AprE-like"/>
</dbReference>
<keyword evidence="7 9" id="KW-1133">Transmembrane helix</keyword>
<dbReference type="AlphaFoldDB" id="A0A179B9P2"/>
<evidence type="ECO:0000259" key="12">
    <source>
        <dbReference type="Pfam" id="PF26002"/>
    </source>
</evidence>
<evidence type="ECO:0000256" key="2">
    <source>
        <dbReference type="ARBA" id="ARBA00009477"/>
    </source>
</evidence>
<comment type="subcellular location">
    <subcellularLocation>
        <location evidence="1 9">Cell inner membrane</location>
        <topology evidence="1 9">Single-pass membrane protein</topology>
    </subcellularLocation>
</comment>
<sequence length="439" mass="47990">MADVTTNWKATLSRSTHGPALFGYGAIAVMLGTFGLWGATAPISGAAVAAGTIAAAGRNIQMQHLEGGIVREIKVREGDVVNRGDMVMILDDTAAKTQLNRLAKQWVSLSAQIQRLEAERDGRDIFNPVIAGTISAAMLNVTDIVTEENKEFEARLARFRSEQLILGQRLNQLDDTGKGLRDQKAAIEMQAAVVRDELARKQALLERGLINRSDYTELLRIDADLLGQAAAISSEQATTASQIAEAHEQVERLRTQRVEEAVTKMTEAKASLRDVEEQLTAAIEVLNRTVIRAPADGIVITSAYNIVGNVIAPGEKIMDILPTTNRPLVEARLKPTDIDVVRQGQPARLRFSALNARLTPEVDAVVQQVSADRLVDEATQQPYYRALLKITDDLPASVPAQQLHPGMPVEAFISTGDRTFFDYLLKPLIDSTRHAFVED</sequence>
<evidence type="ECO:0000256" key="5">
    <source>
        <dbReference type="ARBA" id="ARBA00022519"/>
    </source>
</evidence>
<dbReference type="GO" id="GO:0009306">
    <property type="term" value="P:protein secretion"/>
    <property type="evidence" value="ECO:0007669"/>
    <property type="project" value="InterPro"/>
</dbReference>
<dbReference type="InterPro" id="IPR010129">
    <property type="entry name" value="T1SS_HlyD"/>
</dbReference>
<keyword evidence="6 9" id="KW-0812">Transmembrane</keyword>
<evidence type="ECO:0000256" key="7">
    <source>
        <dbReference type="ARBA" id="ARBA00022989"/>
    </source>
</evidence>
<organism evidence="13">
    <name type="scientific">Rhizobium leguminosarum</name>
    <dbReference type="NCBI Taxonomy" id="384"/>
    <lineage>
        <taxon>Bacteria</taxon>
        <taxon>Pseudomonadati</taxon>
        <taxon>Pseudomonadota</taxon>
        <taxon>Alphaproteobacteria</taxon>
        <taxon>Hyphomicrobiales</taxon>
        <taxon>Rhizobiaceae</taxon>
        <taxon>Rhizobium/Agrobacterium group</taxon>
        <taxon>Rhizobium</taxon>
    </lineage>
</organism>
<evidence type="ECO:0000256" key="9">
    <source>
        <dbReference type="RuleBase" id="RU365093"/>
    </source>
</evidence>
<keyword evidence="3 9" id="KW-0813">Transport</keyword>
<keyword evidence="10" id="KW-0175">Coiled coil</keyword>
<dbReference type="GO" id="GO:0005886">
    <property type="term" value="C:plasma membrane"/>
    <property type="evidence" value="ECO:0007669"/>
    <property type="project" value="UniProtKB-SubCell"/>
</dbReference>
<evidence type="ECO:0000256" key="1">
    <source>
        <dbReference type="ARBA" id="ARBA00004377"/>
    </source>
</evidence>
<dbReference type="PRINTS" id="PR01490">
    <property type="entry name" value="RTXTOXIND"/>
</dbReference>
<evidence type="ECO:0000313" key="13">
    <source>
        <dbReference type="EMBL" id="OAP88079.1"/>
    </source>
</evidence>
<dbReference type="Pfam" id="PF25994">
    <property type="entry name" value="HH_AprE"/>
    <property type="match status" value="1"/>
</dbReference>
<accession>A0A179B9P2</accession>
<dbReference type="PANTHER" id="PTHR30386">
    <property type="entry name" value="MEMBRANE FUSION SUBUNIT OF EMRAB-TOLC MULTIDRUG EFFLUX PUMP"/>
    <property type="match status" value="1"/>
</dbReference>
<dbReference type="Pfam" id="PF26002">
    <property type="entry name" value="Beta-barrel_AprE"/>
    <property type="match status" value="1"/>
</dbReference>
<comment type="similarity">
    <text evidence="2 9">Belongs to the membrane fusion protein (MFP) (TC 8.A.1) family.</text>
</comment>
<dbReference type="PANTHER" id="PTHR30386:SF17">
    <property type="entry name" value="ALKALINE PROTEASE SECRETION PROTEIN APRE"/>
    <property type="match status" value="1"/>
</dbReference>
<gene>
    <name evidence="13" type="ORF">A4U53_35770</name>
</gene>
<name>A0A179B9P2_RHILE</name>
<evidence type="ECO:0000256" key="3">
    <source>
        <dbReference type="ARBA" id="ARBA00022448"/>
    </source>
</evidence>
<feature type="transmembrane region" description="Helical" evidence="9">
    <location>
        <begin position="21"/>
        <end position="39"/>
    </location>
</feature>
<keyword evidence="8 9" id="KW-0472">Membrane</keyword>
<evidence type="ECO:0000256" key="6">
    <source>
        <dbReference type="ARBA" id="ARBA00022692"/>
    </source>
</evidence>
<reference evidence="13" key="1">
    <citation type="submission" date="2016-04" db="EMBL/GenBank/DDBJ databases">
        <title>Fast-growing isolate from the root nodules of Vavilovia formosa.</title>
        <authorList>
            <person name="Kimeklis A."/>
            <person name="Safronova V."/>
            <person name="Belimov A."/>
            <person name="Andronov E."/>
        </authorList>
    </citation>
    <scope>NUCLEOTIDE SEQUENCE [LARGE SCALE GENOMIC DNA]</scope>
    <source>
        <strain evidence="13">Vaf-46</strain>
    </source>
</reference>
<keyword evidence="4 9" id="KW-1003">Cell membrane</keyword>
<dbReference type="Gene3D" id="2.40.50.100">
    <property type="match status" value="1"/>
</dbReference>
<dbReference type="NCBIfam" id="TIGR01843">
    <property type="entry name" value="type_I_hlyD"/>
    <property type="match status" value="1"/>
</dbReference>
<evidence type="ECO:0000256" key="8">
    <source>
        <dbReference type="ARBA" id="ARBA00023136"/>
    </source>
</evidence>
<evidence type="ECO:0000256" key="4">
    <source>
        <dbReference type="ARBA" id="ARBA00022475"/>
    </source>
</evidence>
<feature type="coiled-coil region" evidence="10">
    <location>
        <begin position="258"/>
        <end position="285"/>
    </location>
</feature>
<comment type="caution">
    <text evidence="13">The sequence shown here is derived from an EMBL/GenBank/DDBJ whole genome shotgun (WGS) entry which is preliminary data.</text>
</comment>
<dbReference type="InterPro" id="IPR006144">
    <property type="entry name" value="Secretion_HlyD_CS"/>
</dbReference>
<feature type="domain" description="AprE-like beta-barrel" evidence="12">
    <location>
        <begin position="328"/>
        <end position="416"/>
    </location>
</feature>
<feature type="domain" description="AprE-like long alpha-helical hairpin" evidence="11">
    <location>
        <begin position="95"/>
        <end position="283"/>
    </location>
</feature>
<evidence type="ECO:0000259" key="11">
    <source>
        <dbReference type="Pfam" id="PF25994"/>
    </source>
</evidence>
<dbReference type="Gene3D" id="2.40.30.170">
    <property type="match status" value="1"/>
</dbReference>
<protein>
    <recommendedName>
        <fullName evidence="9">Membrane fusion protein (MFP) family protein</fullName>
    </recommendedName>
</protein>
<evidence type="ECO:0000256" key="10">
    <source>
        <dbReference type="SAM" id="Coils"/>
    </source>
</evidence>
<keyword evidence="5 9" id="KW-0997">Cell inner membrane</keyword>
<dbReference type="EMBL" id="LWBS01000465">
    <property type="protein sequence ID" value="OAP88079.1"/>
    <property type="molecule type" value="Genomic_DNA"/>
</dbReference>